<dbReference type="InterPro" id="IPR019734">
    <property type="entry name" value="TPR_rpt"/>
</dbReference>
<dbReference type="Gene3D" id="1.25.40.10">
    <property type="entry name" value="Tetratricopeptide repeat domain"/>
    <property type="match status" value="1"/>
</dbReference>
<dbReference type="EMBL" id="CAJNNW010024670">
    <property type="protein sequence ID" value="CAE8673637.1"/>
    <property type="molecule type" value="Genomic_DNA"/>
</dbReference>
<evidence type="ECO:0000256" key="9">
    <source>
        <dbReference type="PROSITE-ProRule" id="PRU00339"/>
    </source>
</evidence>
<dbReference type="PANTHER" id="PTHR22904">
    <property type="entry name" value="TPR REPEAT CONTAINING PROTEIN"/>
    <property type="match status" value="1"/>
</dbReference>
<feature type="non-terminal residue" evidence="10">
    <location>
        <position position="1"/>
    </location>
</feature>
<sequence>PFLLKSSSLRHCAHTLDSRSLLFAMAAVKELNEEAEKYKGRGNDFFKAGDWEKAVKEYNKAITLDPGNAVYYSNRSGAWSSKGSHQSALRDAEKCIELDPQFAKGYARKAKALFDTFQTNDAEAAYKEGLKVDPTNAACLTGLADVQASRGPPK</sequence>
<comment type="function">
    <text evidence="5">Acts as a co-chaperone and mediates the association of the chaperones HSP70 and HSP90 probably facilitating substrate transfer from HSP70 to HSP90. Stimulates HSP70 ATPase activity and, in contrast, inhibits HSP90 ATPase activity.</text>
</comment>
<organism evidence="10 11">
    <name type="scientific">Polarella glacialis</name>
    <name type="common">Dinoflagellate</name>
    <dbReference type="NCBI Taxonomy" id="89957"/>
    <lineage>
        <taxon>Eukaryota</taxon>
        <taxon>Sar</taxon>
        <taxon>Alveolata</taxon>
        <taxon>Dinophyceae</taxon>
        <taxon>Suessiales</taxon>
        <taxon>Suessiaceae</taxon>
        <taxon>Polarella</taxon>
    </lineage>
</organism>
<proteinExistence type="predicted"/>
<comment type="subcellular location">
    <subcellularLocation>
        <location evidence="1">Cytoplasm</location>
    </subcellularLocation>
</comment>
<dbReference type="PROSITE" id="PS50293">
    <property type="entry name" value="TPR_REGION"/>
    <property type="match status" value="1"/>
</dbReference>
<reference evidence="10" key="1">
    <citation type="submission" date="2021-02" db="EMBL/GenBank/DDBJ databases">
        <authorList>
            <person name="Dougan E. K."/>
            <person name="Rhodes N."/>
            <person name="Thang M."/>
            <person name="Chan C."/>
        </authorList>
    </citation>
    <scope>NUCLEOTIDE SEQUENCE</scope>
</reference>
<dbReference type="AlphaFoldDB" id="A0A813JFF5"/>
<comment type="subunit">
    <text evidence="6">Monomer. Homodimer. Forms a complex composed of HOP and chaperones HSP70 and HSP90; the interaction is stronger in the absence of ATP. Interacts (via TPR 1, 2, 3, 7, 8 and 9 repeats) with HSP70 (via C-terminus); the interaction is direct and is stronger in the absence of ATP. Interacts (via TPR 4, 5 and 6 repeats) with HSP90 (via C-terminus); the interaction is direct.</text>
</comment>
<dbReference type="PROSITE" id="PS50005">
    <property type="entry name" value="TPR"/>
    <property type="match status" value="1"/>
</dbReference>
<protein>
    <recommendedName>
        <fullName evidence="7">Hsp70-Hsp90 organising protein</fullName>
    </recommendedName>
    <alternativeName>
        <fullName evidence="8">Stress-inducible protein 1</fullName>
    </alternativeName>
</protein>
<evidence type="ECO:0000256" key="4">
    <source>
        <dbReference type="ARBA" id="ARBA00022803"/>
    </source>
</evidence>
<name>A0A813JFF5_POLGL</name>
<keyword evidence="2" id="KW-0963">Cytoplasm</keyword>
<evidence type="ECO:0000256" key="1">
    <source>
        <dbReference type="ARBA" id="ARBA00004496"/>
    </source>
</evidence>
<evidence type="ECO:0000256" key="6">
    <source>
        <dbReference type="ARBA" id="ARBA00066016"/>
    </source>
</evidence>
<accession>A0A813JFF5</accession>
<dbReference type="GO" id="GO:0051879">
    <property type="term" value="F:Hsp90 protein binding"/>
    <property type="evidence" value="ECO:0007669"/>
    <property type="project" value="TreeGrafter"/>
</dbReference>
<evidence type="ECO:0000256" key="2">
    <source>
        <dbReference type="ARBA" id="ARBA00022490"/>
    </source>
</evidence>
<evidence type="ECO:0000256" key="8">
    <source>
        <dbReference type="ARBA" id="ARBA00076447"/>
    </source>
</evidence>
<dbReference type="SMART" id="SM00028">
    <property type="entry name" value="TPR"/>
    <property type="match status" value="3"/>
</dbReference>
<comment type="caution">
    <text evidence="10">The sequence shown here is derived from an EMBL/GenBank/DDBJ whole genome shotgun (WGS) entry which is preliminary data.</text>
</comment>
<evidence type="ECO:0000256" key="5">
    <source>
        <dbReference type="ARBA" id="ARBA00056105"/>
    </source>
</evidence>
<evidence type="ECO:0000256" key="3">
    <source>
        <dbReference type="ARBA" id="ARBA00022737"/>
    </source>
</evidence>
<dbReference type="InterPro" id="IPR011990">
    <property type="entry name" value="TPR-like_helical_dom_sf"/>
</dbReference>
<evidence type="ECO:0000256" key="7">
    <source>
        <dbReference type="ARBA" id="ARBA00074766"/>
    </source>
</evidence>
<dbReference type="Proteomes" id="UP000626109">
    <property type="component" value="Unassembled WGS sequence"/>
</dbReference>
<dbReference type="FunFam" id="1.25.40.10:FF:000020">
    <property type="entry name" value="Stress-induced phosphoprotein 1"/>
    <property type="match status" value="1"/>
</dbReference>
<feature type="repeat" description="TPR" evidence="9">
    <location>
        <begin position="35"/>
        <end position="68"/>
    </location>
</feature>
<gene>
    <name evidence="10" type="ORF">PGLA2088_LOCUS18618</name>
</gene>
<dbReference type="SUPFAM" id="SSF48452">
    <property type="entry name" value="TPR-like"/>
    <property type="match status" value="1"/>
</dbReference>
<evidence type="ECO:0000313" key="10">
    <source>
        <dbReference type="EMBL" id="CAE8673637.1"/>
    </source>
</evidence>
<dbReference type="GO" id="GO:0005737">
    <property type="term" value="C:cytoplasm"/>
    <property type="evidence" value="ECO:0007669"/>
    <property type="project" value="UniProtKB-SubCell"/>
</dbReference>
<dbReference type="Pfam" id="PF13181">
    <property type="entry name" value="TPR_8"/>
    <property type="match status" value="1"/>
</dbReference>
<dbReference type="Pfam" id="PF13414">
    <property type="entry name" value="TPR_11"/>
    <property type="match status" value="1"/>
</dbReference>
<keyword evidence="4 9" id="KW-0802">TPR repeat</keyword>
<evidence type="ECO:0000313" key="11">
    <source>
        <dbReference type="Proteomes" id="UP000626109"/>
    </source>
</evidence>
<dbReference type="PANTHER" id="PTHR22904:SF523">
    <property type="entry name" value="STRESS-INDUCED-PHOSPHOPROTEIN 1"/>
    <property type="match status" value="1"/>
</dbReference>
<keyword evidence="3" id="KW-0677">Repeat</keyword>